<proteinExistence type="predicted"/>
<accession>A0A392RM12</accession>
<feature type="non-terminal residue" evidence="2">
    <location>
        <position position="1"/>
    </location>
</feature>
<keyword evidence="3" id="KW-1185">Reference proteome</keyword>
<sequence length="76" mass="8665">DKNKRNTSKKESYKNRIKKILMATWENIDKLSDDDVEEEEANIALMASTGSEAETDSELESNSKATEDVFSNYTKE</sequence>
<feature type="region of interest" description="Disordered" evidence="1">
    <location>
        <begin position="46"/>
        <end position="76"/>
    </location>
</feature>
<comment type="caution">
    <text evidence="2">The sequence shown here is derived from an EMBL/GenBank/DDBJ whole genome shotgun (WGS) entry which is preliminary data.</text>
</comment>
<dbReference type="Proteomes" id="UP000265520">
    <property type="component" value="Unassembled WGS sequence"/>
</dbReference>
<evidence type="ECO:0000256" key="1">
    <source>
        <dbReference type="SAM" id="MobiDB-lite"/>
    </source>
</evidence>
<dbReference type="AlphaFoldDB" id="A0A392RM12"/>
<evidence type="ECO:0000313" key="3">
    <source>
        <dbReference type="Proteomes" id="UP000265520"/>
    </source>
</evidence>
<name>A0A392RM12_9FABA</name>
<protein>
    <submittedName>
        <fullName evidence="2">Uncharacterized protein</fullName>
    </submittedName>
</protein>
<dbReference type="EMBL" id="LXQA010237832">
    <property type="protein sequence ID" value="MCI36830.1"/>
    <property type="molecule type" value="Genomic_DNA"/>
</dbReference>
<reference evidence="2 3" key="1">
    <citation type="journal article" date="2018" name="Front. Plant Sci.">
        <title>Red Clover (Trifolium pratense) and Zigzag Clover (T. medium) - A Picture of Genomic Similarities and Differences.</title>
        <authorList>
            <person name="Dluhosova J."/>
            <person name="Istvanek J."/>
            <person name="Nedelnik J."/>
            <person name="Repkova J."/>
        </authorList>
    </citation>
    <scope>NUCLEOTIDE SEQUENCE [LARGE SCALE GENOMIC DNA]</scope>
    <source>
        <strain evidence="3">cv. 10/8</strain>
        <tissue evidence="2">Leaf</tissue>
    </source>
</reference>
<evidence type="ECO:0000313" key="2">
    <source>
        <dbReference type="EMBL" id="MCI36830.1"/>
    </source>
</evidence>
<organism evidence="2 3">
    <name type="scientific">Trifolium medium</name>
    <dbReference type="NCBI Taxonomy" id="97028"/>
    <lineage>
        <taxon>Eukaryota</taxon>
        <taxon>Viridiplantae</taxon>
        <taxon>Streptophyta</taxon>
        <taxon>Embryophyta</taxon>
        <taxon>Tracheophyta</taxon>
        <taxon>Spermatophyta</taxon>
        <taxon>Magnoliopsida</taxon>
        <taxon>eudicotyledons</taxon>
        <taxon>Gunneridae</taxon>
        <taxon>Pentapetalae</taxon>
        <taxon>rosids</taxon>
        <taxon>fabids</taxon>
        <taxon>Fabales</taxon>
        <taxon>Fabaceae</taxon>
        <taxon>Papilionoideae</taxon>
        <taxon>50 kb inversion clade</taxon>
        <taxon>NPAAA clade</taxon>
        <taxon>Hologalegina</taxon>
        <taxon>IRL clade</taxon>
        <taxon>Trifolieae</taxon>
        <taxon>Trifolium</taxon>
    </lineage>
</organism>
<feature type="compositionally biased region" description="Polar residues" evidence="1">
    <location>
        <begin position="60"/>
        <end position="76"/>
    </location>
</feature>